<dbReference type="InterPro" id="IPR043502">
    <property type="entry name" value="DNA/RNA_pol_sf"/>
</dbReference>
<sequence>MEETQVPRELIEAMTTMMVQTIQASLSGDSVASAATGNQVTGSVSVSANNDQFRGPQFHMSENRSSYNTTVKDYFTRFDRALRLSKIPEEQYADYALMYAGSELNAALKRPRQALQQHKRQVRRKHQVRKVVQCPGESIANFALRLRQGAVYCEYDSYLDRMFIEQLLFGLESGDMCDVIISKKPTLFSAAYEIAHSLDATRDTTNEENRASRRRMQIKKSQVSCRARRFRRRATADNIDVVQRLNRVDGCRVRMEFDTGAPCAIISKQSLGKIRKHYQLLNTDRKFASYTGHLINCIGRVPVNAKIGTTTRKLDLYVVDGTFGTLFGREWIAEFTTEYSLEAIFGKPDLVHLIRTESVNLTSNQEAQLDGALRPPVKLHFKPDAKPVFSKAREIPFALRDAYAKEIDTKLGSGFYKRVEYSEWVSTTHVVTKKKKRETKDNGKLQTHTKPPDHDQRVSYSQSGTHF</sequence>
<feature type="compositionally biased region" description="Polar residues" evidence="1">
    <location>
        <begin position="458"/>
        <end position="467"/>
    </location>
</feature>
<feature type="region of interest" description="Disordered" evidence="1">
    <location>
        <begin position="432"/>
        <end position="467"/>
    </location>
</feature>
<name>A0A8J6LBY5_TENMO</name>
<evidence type="ECO:0000313" key="2">
    <source>
        <dbReference type="EMBL" id="KAH0816459.1"/>
    </source>
</evidence>
<keyword evidence="3" id="KW-1185">Reference proteome</keyword>
<accession>A0A8J6LBY5</accession>
<dbReference type="Proteomes" id="UP000719412">
    <property type="component" value="Unassembled WGS sequence"/>
</dbReference>
<dbReference type="InterPro" id="IPR021109">
    <property type="entry name" value="Peptidase_aspartic_dom_sf"/>
</dbReference>
<dbReference type="InterPro" id="IPR050951">
    <property type="entry name" value="Retrovirus_Pol_polyprotein"/>
</dbReference>
<evidence type="ECO:0000313" key="3">
    <source>
        <dbReference type="Proteomes" id="UP000719412"/>
    </source>
</evidence>
<dbReference type="Gene3D" id="2.40.70.10">
    <property type="entry name" value="Acid Proteases"/>
    <property type="match status" value="1"/>
</dbReference>
<dbReference type="EMBL" id="JABDTM020021509">
    <property type="protein sequence ID" value="KAH0816459.1"/>
    <property type="molecule type" value="Genomic_DNA"/>
</dbReference>
<dbReference type="SUPFAM" id="SSF56672">
    <property type="entry name" value="DNA/RNA polymerases"/>
    <property type="match status" value="1"/>
</dbReference>
<dbReference type="GO" id="GO:0071897">
    <property type="term" value="P:DNA biosynthetic process"/>
    <property type="evidence" value="ECO:0007669"/>
    <property type="project" value="UniProtKB-ARBA"/>
</dbReference>
<protein>
    <recommendedName>
        <fullName evidence="4">Peptidase A2 domain-containing protein</fullName>
    </recommendedName>
</protein>
<evidence type="ECO:0000256" key="1">
    <source>
        <dbReference type="SAM" id="MobiDB-lite"/>
    </source>
</evidence>
<gene>
    <name evidence="2" type="ORF">GEV33_006332</name>
</gene>
<evidence type="ECO:0008006" key="4">
    <source>
        <dbReference type="Google" id="ProtNLM"/>
    </source>
</evidence>
<reference evidence="2" key="1">
    <citation type="journal article" date="2020" name="J Insects Food Feed">
        <title>The yellow mealworm (Tenebrio molitor) genome: a resource for the emerging insects as food and feed industry.</title>
        <authorList>
            <person name="Eriksson T."/>
            <person name="Andere A."/>
            <person name="Kelstrup H."/>
            <person name="Emery V."/>
            <person name="Picard C."/>
        </authorList>
    </citation>
    <scope>NUCLEOTIDE SEQUENCE</scope>
    <source>
        <strain evidence="2">Stoneville</strain>
        <tissue evidence="2">Whole head</tissue>
    </source>
</reference>
<dbReference type="Gene3D" id="3.10.10.10">
    <property type="entry name" value="HIV Type 1 Reverse Transcriptase, subunit A, domain 1"/>
    <property type="match status" value="1"/>
</dbReference>
<dbReference type="AlphaFoldDB" id="A0A8J6LBY5"/>
<comment type="caution">
    <text evidence="2">The sequence shown here is derived from an EMBL/GenBank/DDBJ whole genome shotgun (WGS) entry which is preliminary data.</text>
</comment>
<dbReference type="PANTHER" id="PTHR37984:SF9">
    <property type="entry name" value="INTEGRASE CATALYTIC DOMAIN-CONTAINING PROTEIN"/>
    <property type="match status" value="1"/>
</dbReference>
<organism evidence="2 3">
    <name type="scientific">Tenebrio molitor</name>
    <name type="common">Yellow mealworm beetle</name>
    <dbReference type="NCBI Taxonomy" id="7067"/>
    <lineage>
        <taxon>Eukaryota</taxon>
        <taxon>Metazoa</taxon>
        <taxon>Ecdysozoa</taxon>
        <taxon>Arthropoda</taxon>
        <taxon>Hexapoda</taxon>
        <taxon>Insecta</taxon>
        <taxon>Pterygota</taxon>
        <taxon>Neoptera</taxon>
        <taxon>Endopterygota</taxon>
        <taxon>Coleoptera</taxon>
        <taxon>Polyphaga</taxon>
        <taxon>Cucujiformia</taxon>
        <taxon>Tenebrionidae</taxon>
        <taxon>Tenebrio</taxon>
    </lineage>
</organism>
<dbReference type="SUPFAM" id="SSF50630">
    <property type="entry name" value="Acid proteases"/>
    <property type="match status" value="1"/>
</dbReference>
<reference evidence="2" key="2">
    <citation type="submission" date="2021-08" db="EMBL/GenBank/DDBJ databases">
        <authorList>
            <person name="Eriksson T."/>
        </authorList>
    </citation>
    <scope>NUCLEOTIDE SEQUENCE</scope>
    <source>
        <strain evidence="2">Stoneville</strain>
        <tissue evidence="2">Whole head</tissue>
    </source>
</reference>
<proteinExistence type="predicted"/>
<dbReference type="PANTHER" id="PTHR37984">
    <property type="entry name" value="PROTEIN CBG26694"/>
    <property type="match status" value="1"/>
</dbReference>